<dbReference type="GO" id="GO:0005544">
    <property type="term" value="F:calcium-dependent phospholipid binding"/>
    <property type="evidence" value="ECO:0007669"/>
    <property type="project" value="InterPro"/>
</dbReference>
<dbReference type="AlphaFoldDB" id="A0A8K0NJN6"/>
<dbReference type="PANTHER" id="PTHR10502">
    <property type="entry name" value="ANNEXIN"/>
    <property type="match status" value="1"/>
</dbReference>
<feature type="compositionally biased region" description="Gly residues" evidence="1">
    <location>
        <begin position="91"/>
        <end position="101"/>
    </location>
</feature>
<feature type="compositionally biased region" description="Basic residues" evidence="1">
    <location>
        <begin position="234"/>
        <end position="243"/>
    </location>
</feature>
<comment type="caution">
    <text evidence="2">The sequence shown here is derived from an EMBL/GenBank/DDBJ whole genome shotgun (WGS) entry which is preliminary data.</text>
</comment>
<feature type="region of interest" description="Disordered" evidence="1">
    <location>
        <begin position="1"/>
        <end position="109"/>
    </location>
</feature>
<organism evidence="2 3">
    <name type="scientific">Claviceps africana</name>
    <dbReference type="NCBI Taxonomy" id="83212"/>
    <lineage>
        <taxon>Eukaryota</taxon>
        <taxon>Fungi</taxon>
        <taxon>Dikarya</taxon>
        <taxon>Ascomycota</taxon>
        <taxon>Pezizomycotina</taxon>
        <taxon>Sordariomycetes</taxon>
        <taxon>Hypocreomycetidae</taxon>
        <taxon>Hypocreales</taxon>
        <taxon>Clavicipitaceae</taxon>
        <taxon>Claviceps</taxon>
    </lineage>
</organism>
<feature type="region of interest" description="Disordered" evidence="1">
    <location>
        <begin position="198"/>
        <end position="366"/>
    </location>
</feature>
<dbReference type="OrthoDB" id="2134400at2759"/>
<dbReference type="GO" id="GO:0012506">
    <property type="term" value="C:vesicle membrane"/>
    <property type="evidence" value="ECO:0007669"/>
    <property type="project" value="TreeGrafter"/>
</dbReference>
<keyword evidence="3" id="KW-1185">Reference proteome</keyword>
<dbReference type="Gene3D" id="1.10.220.10">
    <property type="entry name" value="Annexin"/>
    <property type="match status" value="3"/>
</dbReference>
<dbReference type="InterPro" id="IPR037104">
    <property type="entry name" value="Annexin_sf"/>
</dbReference>
<evidence type="ECO:0000313" key="2">
    <source>
        <dbReference type="EMBL" id="KAG5921214.1"/>
    </source>
</evidence>
<dbReference type="GO" id="GO:0005509">
    <property type="term" value="F:calcium ion binding"/>
    <property type="evidence" value="ECO:0007669"/>
    <property type="project" value="InterPro"/>
</dbReference>
<dbReference type="GO" id="GO:0005634">
    <property type="term" value="C:nucleus"/>
    <property type="evidence" value="ECO:0007669"/>
    <property type="project" value="TreeGrafter"/>
</dbReference>
<evidence type="ECO:0008006" key="4">
    <source>
        <dbReference type="Google" id="ProtNLM"/>
    </source>
</evidence>
<dbReference type="GO" id="GO:0001786">
    <property type="term" value="F:phosphatidylserine binding"/>
    <property type="evidence" value="ECO:0007669"/>
    <property type="project" value="TreeGrafter"/>
</dbReference>
<feature type="compositionally biased region" description="Basic and acidic residues" evidence="1">
    <location>
        <begin position="252"/>
        <end position="301"/>
    </location>
</feature>
<feature type="compositionally biased region" description="Basic and acidic residues" evidence="1">
    <location>
        <begin position="198"/>
        <end position="220"/>
    </location>
</feature>
<reference evidence="2" key="1">
    <citation type="journal article" date="2020" name="bioRxiv">
        <title>Whole genome comparisons of ergot fungi reveals the divergence and evolution of species within the genus Claviceps are the result of varying mechanisms driving genome evolution and host range expansion.</title>
        <authorList>
            <person name="Wyka S.A."/>
            <person name="Mondo S.J."/>
            <person name="Liu M."/>
            <person name="Dettman J."/>
            <person name="Nalam V."/>
            <person name="Broders K.D."/>
        </authorList>
    </citation>
    <scope>NUCLEOTIDE SEQUENCE</scope>
    <source>
        <strain evidence="2">CCC 489</strain>
    </source>
</reference>
<sequence length="780" mass="88523">MSLAVPLGHKRDRSRSRDGRSRSRDGRSRSRDGRSRSRDGRSRSRDHHSGNEPRHSSISQVVDTRESSHVYPEDHLDGRYQSRGQQRESTLGGGGGGGGGSLPYPLEELGGMLPGSQSLYYYPDARPIYPPASPLLDTSFLGFHGRVERENTSQLPGAFPEEDRSRKHHASGGPRYDGKMRSDNVCADRLACRNRDGEYFEYDADGRGGSNRDARSKKERDEDDLAYGKLPGPSRHHRSKSPRRTYGSYIYRLDHADKHSSRHGRGEDKEDRREKPLGTTVDRRHSPRSRHEPSHRREPHDSGANVLSVESRGRDRDRSRERRRDKSSGPSLLAPESARKERDRSRSRRGASRDRSPQPPTARMSNLTVDHSLSNSTSLSAAPPSPLLEAYRGTYQECSPMPSPLLVASKSPDMDHRFARAPTPIFSDVGGDGERRGRRARFHDPEDVASQLARALKGSRAPDTQPLVEILPSLTHEQVMELRSQYKRIVKTGSARKGVNIAKHIHARLKDENPNLMKACYAVALGKWESEAYWANFWYRGDKTRRELLIESLMGRTNAEIRQIKDAFTDKKYDNSLTKCMKTELKEDKFKKAVLMVLEEHRMDDFDASGCRIPLDHDLVDEDVSNLRKAVRAEKGGESAMIGIVVHRSDAHLRVVLQEYERLYQANFAKEALNKSSNLVGELLAHILNGVINRPVRDALLLNHALTASRKDGLRRELLISRLVRFHWDPLHMQAVKKAYLERYRVDLSEAVREGTRGAWGQFCRELCIVRMPERVEIIH</sequence>
<dbReference type="GO" id="GO:0005737">
    <property type="term" value="C:cytoplasm"/>
    <property type="evidence" value="ECO:0007669"/>
    <property type="project" value="TreeGrafter"/>
</dbReference>
<feature type="region of interest" description="Disordered" evidence="1">
    <location>
        <begin position="415"/>
        <end position="440"/>
    </location>
</feature>
<feature type="region of interest" description="Disordered" evidence="1">
    <location>
        <begin position="148"/>
        <end position="184"/>
    </location>
</feature>
<name>A0A8K0NJN6_9HYPO</name>
<dbReference type="EMBL" id="SRPY01000573">
    <property type="protein sequence ID" value="KAG5921214.1"/>
    <property type="molecule type" value="Genomic_DNA"/>
</dbReference>
<dbReference type="PANTHER" id="PTHR10502:SF107">
    <property type="entry name" value="ANNEXIN ANXC4 (AFU_ORTHOLOGUE AFUA_3G07020)"/>
    <property type="match status" value="1"/>
</dbReference>
<feature type="compositionally biased region" description="Basic and acidic residues" evidence="1">
    <location>
        <begin position="15"/>
        <end position="55"/>
    </location>
</feature>
<evidence type="ECO:0000256" key="1">
    <source>
        <dbReference type="SAM" id="MobiDB-lite"/>
    </source>
</evidence>
<dbReference type="Proteomes" id="UP000811619">
    <property type="component" value="Unassembled WGS sequence"/>
</dbReference>
<feature type="compositionally biased region" description="Basic and acidic residues" evidence="1">
    <location>
        <begin position="311"/>
        <end position="327"/>
    </location>
</feature>
<accession>A0A8K0NJN6</accession>
<evidence type="ECO:0000313" key="3">
    <source>
        <dbReference type="Proteomes" id="UP000811619"/>
    </source>
</evidence>
<protein>
    <recommendedName>
        <fullName evidence="4">Annexin ANXC4</fullName>
    </recommendedName>
</protein>
<feature type="compositionally biased region" description="Basic and acidic residues" evidence="1">
    <location>
        <begin position="63"/>
        <end position="80"/>
    </location>
</feature>
<dbReference type="GO" id="GO:0005886">
    <property type="term" value="C:plasma membrane"/>
    <property type="evidence" value="ECO:0007669"/>
    <property type="project" value="TreeGrafter"/>
</dbReference>
<dbReference type="SUPFAM" id="SSF47874">
    <property type="entry name" value="Annexin"/>
    <property type="match status" value="1"/>
</dbReference>
<proteinExistence type="predicted"/>
<gene>
    <name evidence="2" type="ORF">E4U42_005937</name>
</gene>